<dbReference type="RefSeq" id="XP_013341085.1">
    <property type="nucleotide sequence ID" value="XM_013485631.1"/>
</dbReference>
<organism evidence="3 4">
    <name type="scientific">Aureobasidium subglaciale (strain EXF-2481)</name>
    <name type="common">Aureobasidium pullulans var. subglaciale</name>
    <dbReference type="NCBI Taxonomy" id="1043005"/>
    <lineage>
        <taxon>Eukaryota</taxon>
        <taxon>Fungi</taxon>
        <taxon>Dikarya</taxon>
        <taxon>Ascomycota</taxon>
        <taxon>Pezizomycotina</taxon>
        <taxon>Dothideomycetes</taxon>
        <taxon>Dothideomycetidae</taxon>
        <taxon>Dothideales</taxon>
        <taxon>Saccotheciaceae</taxon>
        <taxon>Aureobasidium</taxon>
    </lineage>
</organism>
<protein>
    <submittedName>
        <fullName evidence="3">Uncharacterized protein</fullName>
    </submittedName>
</protein>
<evidence type="ECO:0000313" key="3">
    <source>
        <dbReference type="EMBL" id="KEQ92624.1"/>
    </source>
</evidence>
<keyword evidence="1" id="KW-0175">Coiled coil</keyword>
<keyword evidence="4" id="KW-1185">Reference proteome</keyword>
<evidence type="ECO:0000256" key="2">
    <source>
        <dbReference type="SAM" id="MobiDB-lite"/>
    </source>
</evidence>
<feature type="coiled-coil region" evidence="1">
    <location>
        <begin position="40"/>
        <end position="70"/>
    </location>
</feature>
<name>A0A074Y9L2_AURSE</name>
<proteinExistence type="predicted"/>
<feature type="region of interest" description="Disordered" evidence="2">
    <location>
        <begin position="79"/>
        <end position="100"/>
    </location>
</feature>
<gene>
    <name evidence="3" type="ORF">AUEXF2481DRAFT_7373</name>
</gene>
<dbReference type="EMBL" id="KL584769">
    <property type="protein sequence ID" value="KEQ92624.1"/>
    <property type="molecule type" value="Genomic_DNA"/>
</dbReference>
<accession>A0A074Y9L2</accession>
<dbReference type="GeneID" id="25371196"/>
<evidence type="ECO:0000256" key="1">
    <source>
        <dbReference type="SAM" id="Coils"/>
    </source>
</evidence>
<dbReference type="AlphaFoldDB" id="A0A074Y9L2"/>
<dbReference type="HOGENOM" id="CLU_1695134_0_0_1"/>
<feature type="compositionally biased region" description="Acidic residues" evidence="2">
    <location>
        <begin position="81"/>
        <end position="100"/>
    </location>
</feature>
<reference evidence="3 4" key="1">
    <citation type="journal article" date="2014" name="BMC Genomics">
        <title>Genome sequencing of four Aureobasidium pullulans varieties: biotechnological potential, stress tolerance, and description of new species.</title>
        <authorList>
            <person name="Gostin Ar C."/>
            <person name="Ohm R.A."/>
            <person name="Kogej T."/>
            <person name="Sonjak S."/>
            <person name="Turk M."/>
            <person name="Zajc J."/>
            <person name="Zalar P."/>
            <person name="Grube M."/>
            <person name="Sun H."/>
            <person name="Han J."/>
            <person name="Sharma A."/>
            <person name="Chiniquy J."/>
            <person name="Ngan C.Y."/>
            <person name="Lipzen A."/>
            <person name="Barry K."/>
            <person name="Grigoriev I.V."/>
            <person name="Gunde-Cimerman N."/>
        </authorList>
    </citation>
    <scope>NUCLEOTIDE SEQUENCE [LARGE SCALE GENOMIC DNA]</scope>
    <source>
        <strain evidence="3 4">EXF-2481</strain>
    </source>
</reference>
<sequence length="155" mass="17349">MFTLLDELLEKLLVAELSDAEAVTPPAKLLSEDDVDDETLEELDEEALELRTGDRELEELELDEDEALETDALICPAVLLSEDDTLDEDEDDRLEFDEEDSVDELLLDAEKLDEDDENEESELEVDVVVVVTPVRAKSSGFVEYIIFVKAIGNSA</sequence>
<dbReference type="Proteomes" id="UP000030641">
    <property type="component" value="Unassembled WGS sequence"/>
</dbReference>
<dbReference type="InParanoid" id="A0A074Y9L2"/>
<evidence type="ECO:0000313" key="4">
    <source>
        <dbReference type="Proteomes" id="UP000030641"/>
    </source>
</evidence>